<feature type="transmembrane region" description="Helical" evidence="2">
    <location>
        <begin position="90"/>
        <end position="108"/>
    </location>
</feature>
<evidence type="ECO:0000256" key="1">
    <source>
        <dbReference type="SAM" id="MobiDB-lite"/>
    </source>
</evidence>
<evidence type="ECO:0000313" key="4">
    <source>
        <dbReference type="Proteomes" id="UP001206925"/>
    </source>
</evidence>
<reference evidence="3" key="1">
    <citation type="submission" date="2022-06" db="EMBL/GenBank/DDBJ databases">
        <title>Uncovering the hologenomic basis of an extraordinary plant invasion.</title>
        <authorList>
            <person name="Bieker V.C."/>
            <person name="Martin M.D."/>
            <person name="Gilbert T."/>
            <person name="Hodgins K."/>
            <person name="Battlay P."/>
            <person name="Petersen B."/>
            <person name="Wilson J."/>
        </authorList>
    </citation>
    <scope>NUCLEOTIDE SEQUENCE</scope>
    <source>
        <strain evidence="3">AA19_3_7</strain>
        <tissue evidence="3">Leaf</tissue>
    </source>
</reference>
<keyword evidence="4" id="KW-1185">Reference proteome</keyword>
<feature type="compositionally biased region" description="Low complexity" evidence="1">
    <location>
        <begin position="1"/>
        <end position="19"/>
    </location>
</feature>
<protein>
    <submittedName>
        <fullName evidence="3">Uncharacterized protein</fullName>
    </submittedName>
</protein>
<proteinExistence type="predicted"/>
<gene>
    <name evidence="3" type="ORF">M8C21_029307</name>
</gene>
<name>A0AAD5DBB4_AMBAR</name>
<dbReference type="AlphaFoldDB" id="A0AAD5DBB4"/>
<keyword evidence="2" id="KW-1133">Transmembrane helix</keyword>
<sequence length="262" mass="29193">MMGSASEGEVFAGEGEGEVCSGGEGGSEVEVEVEVEVRWGWIVVVRQWWGKIKRSVFCLRLGLVTLHIILVGFLFIFVEEFRDNTKEQPWYTLIYLLLVVATLVQYYFTSGSSPGYVIDAMREYASTEASLRASEISNAVVTIEGNQLGQNLLGNNPINWTNLVMDMYPPGASVSLQGQSIAMIVTDVFFSLITIVFGWEHASAKATTVDFGGTFLSKLPYVVGLAFCISKTYQLIVKGHVLTNQTTYEVLRRRRIPYMRQV</sequence>
<evidence type="ECO:0000313" key="3">
    <source>
        <dbReference type="EMBL" id="KAI7755601.1"/>
    </source>
</evidence>
<dbReference type="EMBL" id="JAMZMK010000980">
    <property type="protein sequence ID" value="KAI7755601.1"/>
    <property type="molecule type" value="Genomic_DNA"/>
</dbReference>
<feature type="region of interest" description="Disordered" evidence="1">
    <location>
        <begin position="1"/>
        <end position="25"/>
    </location>
</feature>
<feature type="transmembrane region" description="Helical" evidence="2">
    <location>
        <begin position="57"/>
        <end position="78"/>
    </location>
</feature>
<organism evidence="3 4">
    <name type="scientific">Ambrosia artemisiifolia</name>
    <name type="common">Common ragweed</name>
    <dbReference type="NCBI Taxonomy" id="4212"/>
    <lineage>
        <taxon>Eukaryota</taxon>
        <taxon>Viridiplantae</taxon>
        <taxon>Streptophyta</taxon>
        <taxon>Embryophyta</taxon>
        <taxon>Tracheophyta</taxon>
        <taxon>Spermatophyta</taxon>
        <taxon>Magnoliopsida</taxon>
        <taxon>eudicotyledons</taxon>
        <taxon>Gunneridae</taxon>
        <taxon>Pentapetalae</taxon>
        <taxon>asterids</taxon>
        <taxon>campanulids</taxon>
        <taxon>Asterales</taxon>
        <taxon>Asteraceae</taxon>
        <taxon>Asteroideae</taxon>
        <taxon>Heliantheae alliance</taxon>
        <taxon>Heliantheae</taxon>
        <taxon>Ambrosia</taxon>
    </lineage>
</organism>
<comment type="caution">
    <text evidence="3">The sequence shown here is derived from an EMBL/GenBank/DDBJ whole genome shotgun (WGS) entry which is preliminary data.</text>
</comment>
<dbReference type="Proteomes" id="UP001206925">
    <property type="component" value="Unassembled WGS sequence"/>
</dbReference>
<evidence type="ECO:0000256" key="2">
    <source>
        <dbReference type="SAM" id="Phobius"/>
    </source>
</evidence>
<keyword evidence="2" id="KW-0812">Transmembrane</keyword>
<feature type="transmembrane region" description="Helical" evidence="2">
    <location>
        <begin position="181"/>
        <end position="199"/>
    </location>
</feature>
<keyword evidence="2" id="KW-0472">Membrane</keyword>
<accession>A0AAD5DBB4</accession>